<dbReference type="eggNOG" id="COG0621">
    <property type="taxonomic scope" value="Bacteria"/>
</dbReference>
<feature type="binding site" evidence="13">
    <location>
        <position position="81"/>
    </location>
    <ligand>
        <name>[4Fe-4S] cluster</name>
        <dbReference type="ChEBI" id="CHEBI:49883"/>
        <label>1</label>
    </ligand>
</feature>
<dbReference type="OrthoDB" id="9805215at2"/>
<keyword evidence="8 13" id="KW-0411">Iron-sulfur</keyword>
<dbReference type="PANTHER" id="PTHR43020:SF2">
    <property type="entry name" value="MITOCHONDRIAL TRNA METHYLTHIOTRANSFERASE CDK5RAP1"/>
    <property type="match status" value="1"/>
</dbReference>
<dbReference type="GO" id="GO:0046872">
    <property type="term" value="F:metal ion binding"/>
    <property type="evidence" value="ECO:0007669"/>
    <property type="project" value="UniProtKB-KW"/>
</dbReference>
<keyword evidence="2 13" id="KW-0004">4Fe-4S</keyword>
<evidence type="ECO:0000259" key="14">
    <source>
        <dbReference type="PROSITE" id="PS50926"/>
    </source>
</evidence>
<dbReference type="Pfam" id="PF00919">
    <property type="entry name" value="UPF0004"/>
    <property type="match status" value="1"/>
</dbReference>
<dbReference type="FunFam" id="3.80.30.20:FF:000001">
    <property type="entry name" value="tRNA-2-methylthio-N(6)-dimethylallyladenosine synthase 2"/>
    <property type="match status" value="1"/>
</dbReference>
<keyword evidence="18" id="KW-1185">Reference proteome</keyword>
<comment type="subunit">
    <text evidence="13">Monomer.</text>
</comment>
<keyword evidence="5 13" id="KW-0949">S-adenosyl-L-methionine</keyword>
<evidence type="ECO:0000256" key="5">
    <source>
        <dbReference type="ARBA" id="ARBA00022691"/>
    </source>
</evidence>
<evidence type="ECO:0000256" key="1">
    <source>
        <dbReference type="ARBA" id="ARBA00003234"/>
    </source>
</evidence>
<feature type="domain" description="Radical SAM core" evidence="16">
    <location>
        <begin position="139"/>
        <end position="369"/>
    </location>
</feature>
<dbReference type="SMART" id="SM00729">
    <property type="entry name" value="Elp3"/>
    <property type="match status" value="1"/>
</dbReference>
<evidence type="ECO:0000256" key="11">
    <source>
        <dbReference type="ARBA" id="ARBA00080698"/>
    </source>
</evidence>
<evidence type="ECO:0000256" key="12">
    <source>
        <dbReference type="ARBA" id="ARBA00081141"/>
    </source>
</evidence>
<evidence type="ECO:0000256" key="2">
    <source>
        <dbReference type="ARBA" id="ARBA00022485"/>
    </source>
</evidence>
<evidence type="ECO:0000256" key="9">
    <source>
        <dbReference type="ARBA" id="ARBA00033765"/>
    </source>
</evidence>
<evidence type="ECO:0000256" key="10">
    <source>
        <dbReference type="ARBA" id="ARBA00068570"/>
    </source>
</evidence>
<dbReference type="FunFam" id="3.40.50.12160:FF:000003">
    <property type="entry name" value="CDK5 regulatory subunit-associated protein 1"/>
    <property type="match status" value="1"/>
</dbReference>
<keyword evidence="6 13" id="KW-0479">Metal-binding</keyword>
<evidence type="ECO:0000313" key="17">
    <source>
        <dbReference type="EMBL" id="ADD68613.1"/>
    </source>
</evidence>
<dbReference type="RefSeq" id="WP_013011123.1">
    <property type="nucleotide sequence ID" value="NC_013943.1"/>
</dbReference>
<dbReference type="InterPro" id="IPR006638">
    <property type="entry name" value="Elp3/MiaA/NifB-like_rSAM"/>
</dbReference>
<gene>
    <name evidence="13" type="primary">miaB</name>
    <name evidence="17" type="ordered locus">Dacet_1849</name>
</gene>
<dbReference type="AlphaFoldDB" id="D4H0V0"/>
<evidence type="ECO:0000259" key="16">
    <source>
        <dbReference type="PROSITE" id="PS51918"/>
    </source>
</evidence>
<keyword evidence="7 13" id="KW-0408">Iron</keyword>
<comment type="similarity">
    <text evidence="13">Belongs to the methylthiotransferase family. MiaB subfamily.</text>
</comment>
<reference evidence="17 18" key="1">
    <citation type="journal article" date="2010" name="Stand. Genomic Sci.">
        <title>Complete genome sequence of Denitrovibrio acetiphilus type strain (N2460).</title>
        <authorList>
            <person name="Kiss H."/>
            <person name="Lang E."/>
            <person name="Lapidus A."/>
            <person name="Copeland A."/>
            <person name="Nolan M."/>
            <person name="Glavina Del Rio T."/>
            <person name="Chen F."/>
            <person name="Lucas S."/>
            <person name="Tice H."/>
            <person name="Cheng J.F."/>
            <person name="Han C."/>
            <person name="Goodwin L."/>
            <person name="Pitluck S."/>
            <person name="Liolios K."/>
            <person name="Pati A."/>
            <person name="Ivanova N."/>
            <person name="Mavromatis K."/>
            <person name="Chen A."/>
            <person name="Palaniappan K."/>
            <person name="Land M."/>
            <person name="Hauser L."/>
            <person name="Chang Y.J."/>
            <person name="Jeffries C.D."/>
            <person name="Detter J.C."/>
            <person name="Brettin T."/>
            <person name="Spring S."/>
            <person name="Rohde M."/>
            <person name="Goker M."/>
            <person name="Woyke T."/>
            <person name="Bristow J."/>
            <person name="Eisen J.A."/>
            <person name="Markowitz V."/>
            <person name="Hugenholtz P."/>
            <person name="Kyrpides N.C."/>
            <person name="Klenk H.P."/>
        </authorList>
    </citation>
    <scope>NUCLEOTIDE SEQUENCE [LARGE SCALE GENOMIC DNA]</scope>
    <source>
        <strain evidence="18">DSM 12809 / NBRC 114555 / N2460</strain>
    </source>
</reference>
<dbReference type="InterPro" id="IPR020612">
    <property type="entry name" value="Methylthiotransferase_CS"/>
</dbReference>
<feature type="domain" description="MTTase N-terminal" evidence="15">
    <location>
        <begin position="2"/>
        <end position="118"/>
    </location>
</feature>
<evidence type="ECO:0000256" key="4">
    <source>
        <dbReference type="ARBA" id="ARBA00022679"/>
    </source>
</evidence>
<dbReference type="SFLD" id="SFLDF00273">
    <property type="entry name" value="(dimethylallyl)adenosine_tRNA"/>
    <property type="match status" value="1"/>
</dbReference>
<dbReference type="SFLD" id="SFLDG01061">
    <property type="entry name" value="methylthiotransferase"/>
    <property type="match status" value="1"/>
</dbReference>
<dbReference type="EMBL" id="CP001968">
    <property type="protein sequence ID" value="ADD68613.1"/>
    <property type="molecule type" value="Genomic_DNA"/>
</dbReference>
<evidence type="ECO:0000256" key="8">
    <source>
        <dbReference type="ARBA" id="ARBA00023014"/>
    </source>
</evidence>
<comment type="catalytic activity">
    <reaction evidence="13">
        <text>N(6)-dimethylallyladenosine(37) in tRNA + (sulfur carrier)-SH + AH2 + 2 S-adenosyl-L-methionine = 2-methylsulfanyl-N(6)-dimethylallyladenosine(37) in tRNA + (sulfur carrier)-H + 5'-deoxyadenosine + L-methionine + A + S-adenosyl-L-homocysteine + 2 H(+)</text>
        <dbReference type="Rhea" id="RHEA:37067"/>
        <dbReference type="Rhea" id="RHEA-COMP:10375"/>
        <dbReference type="Rhea" id="RHEA-COMP:10376"/>
        <dbReference type="Rhea" id="RHEA-COMP:14737"/>
        <dbReference type="Rhea" id="RHEA-COMP:14739"/>
        <dbReference type="ChEBI" id="CHEBI:13193"/>
        <dbReference type="ChEBI" id="CHEBI:15378"/>
        <dbReference type="ChEBI" id="CHEBI:17319"/>
        <dbReference type="ChEBI" id="CHEBI:17499"/>
        <dbReference type="ChEBI" id="CHEBI:29917"/>
        <dbReference type="ChEBI" id="CHEBI:57844"/>
        <dbReference type="ChEBI" id="CHEBI:57856"/>
        <dbReference type="ChEBI" id="CHEBI:59789"/>
        <dbReference type="ChEBI" id="CHEBI:64428"/>
        <dbReference type="ChEBI" id="CHEBI:74415"/>
        <dbReference type="ChEBI" id="CHEBI:74417"/>
        <dbReference type="EC" id="2.8.4.3"/>
    </reaction>
</comment>
<dbReference type="InterPro" id="IPR002792">
    <property type="entry name" value="TRAM_dom"/>
</dbReference>
<keyword evidence="4 13" id="KW-0808">Transferase</keyword>
<dbReference type="EC" id="2.8.4.3" evidence="9 13"/>
<dbReference type="PANTHER" id="PTHR43020">
    <property type="entry name" value="CDK5 REGULATORY SUBUNIT-ASSOCIATED PROTEIN 1"/>
    <property type="match status" value="1"/>
</dbReference>
<dbReference type="SFLD" id="SFLDG01082">
    <property type="entry name" value="B12-binding_domain_containing"/>
    <property type="match status" value="1"/>
</dbReference>
<dbReference type="PROSITE" id="PS51918">
    <property type="entry name" value="RADICAL_SAM"/>
    <property type="match status" value="1"/>
</dbReference>
<comment type="function">
    <text evidence="1 13">Catalyzes the methylthiolation of N6-(dimethylallyl)adenosine (i(6)A), leading to the formation of 2-methylthio-N6-(dimethylallyl)adenosine (ms(2)i(6)A) at position 37 in tRNAs that read codons beginning with uridine.</text>
</comment>
<evidence type="ECO:0000259" key="15">
    <source>
        <dbReference type="PROSITE" id="PS51449"/>
    </source>
</evidence>
<dbReference type="InterPro" id="IPR005839">
    <property type="entry name" value="Methylthiotransferase"/>
</dbReference>
<dbReference type="HAMAP" id="MF_01864">
    <property type="entry name" value="tRNA_metthiotr_MiaB"/>
    <property type="match status" value="1"/>
</dbReference>
<dbReference type="InterPro" id="IPR013848">
    <property type="entry name" value="Methylthiotransferase_N"/>
</dbReference>
<sequence>MRKYFIHTMGCQMNEYDSLRIAAVFDKIGFTEAEEMEEGDYLIVNTCSVREKPQHKAESAIGRFRQIKRRRPEVKIGFCGCVAQQEGENLLKTNKDIDFVVGTDGLHRLEEVVAHVEAGERLSDTQVNEGGLEIDIFNREVSVSSFVTIMKGCNNFCSYCIVPYVRGREKSREQSEIIDEIKYLADKGAREITLLGQNVNSYGTALTDPVSFPELLDKVSDVEGIKRIRFVTSHPKDFSNELIDVMRGNDKICEYLHLPLQSGSNAVLQKMNRKYTYDHYKERVLRAKEMIPDLALSSDFIVGFPGETEEDFQSTMKALEEIRYDMIYAFNYSTRPGTKAESFNDDVPLEVKKMRLAKLLDAQKRIIAENSAAYQDLVVEVMVEGESKKGAGQYSGRNRQNRVVNFSSETILSSGDFVNVKITEPRPNSLLGERV</sequence>
<evidence type="ECO:0000256" key="6">
    <source>
        <dbReference type="ARBA" id="ARBA00022723"/>
    </source>
</evidence>
<dbReference type="PROSITE" id="PS01278">
    <property type="entry name" value="MTTASE_RADICAL"/>
    <property type="match status" value="1"/>
</dbReference>
<dbReference type="PROSITE" id="PS50926">
    <property type="entry name" value="TRAM"/>
    <property type="match status" value="1"/>
</dbReference>
<keyword evidence="13" id="KW-0819">tRNA processing</keyword>
<evidence type="ECO:0000256" key="3">
    <source>
        <dbReference type="ARBA" id="ARBA00022490"/>
    </source>
</evidence>
<dbReference type="Proteomes" id="UP000002012">
    <property type="component" value="Chromosome"/>
</dbReference>
<evidence type="ECO:0000313" key="18">
    <source>
        <dbReference type="Proteomes" id="UP000002012"/>
    </source>
</evidence>
<feature type="binding site" evidence="13">
    <location>
        <position position="153"/>
    </location>
    <ligand>
        <name>[4Fe-4S] cluster</name>
        <dbReference type="ChEBI" id="CHEBI:49883"/>
        <label>2</label>
        <note>4Fe-4S-S-AdoMet</note>
    </ligand>
</feature>
<feature type="binding site" evidence="13">
    <location>
        <position position="160"/>
    </location>
    <ligand>
        <name>[4Fe-4S] cluster</name>
        <dbReference type="ChEBI" id="CHEBI:49883"/>
        <label>2</label>
        <note>4Fe-4S-S-AdoMet</note>
    </ligand>
</feature>
<comment type="subcellular location">
    <subcellularLocation>
        <location evidence="13">Cytoplasm</location>
    </subcellularLocation>
</comment>
<dbReference type="HOGENOM" id="CLU_018697_2_0_0"/>
<dbReference type="FunCoup" id="D4H0V0">
    <property type="interactions" value="497"/>
</dbReference>
<dbReference type="InterPro" id="IPR038135">
    <property type="entry name" value="Methylthiotransferase_N_sf"/>
</dbReference>
<dbReference type="GO" id="GO:0035597">
    <property type="term" value="F:tRNA-2-methylthio-N(6)-dimethylallyladenosine(37) synthase activity"/>
    <property type="evidence" value="ECO:0007669"/>
    <property type="project" value="UniProtKB-EC"/>
</dbReference>
<dbReference type="Gene3D" id="3.40.50.12160">
    <property type="entry name" value="Methylthiotransferase, N-terminal domain"/>
    <property type="match status" value="1"/>
</dbReference>
<dbReference type="PaxDb" id="522772-Dacet_1849"/>
<proteinExistence type="inferred from homology"/>
<accession>D4H0V0</accession>
<dbReference type="InterPro" id="IPR058240">
    <property type="entry name" value="rSAM_sf"/>
</dbReference>
<evidence type="ECO:0000256" key="13">
    <source>
        <dbReference type="HAMAP-Rule" id="MF_01864"/>
    </source>
</evidence>
<dbReference type="NCBIfam" id="TIGR00089">
    <property type="entry name" value="MiaB/RimO family radical SAM methylthiotransferase"/>
    <property type="match status" value="1"/>
</dbReference>
<dbReference type="GO" id="GO:0051539">
    <property type="term" value="F:4 iron, 4 sulfur cluster binding"/>
    <property type="evidence" value="ECO:0007669"/>
    <property type="project" value="UniProtKB-UniRule"/>
</dbReference>
<feature type="binding site" evidence="13">
    <location>
        <position position="157"/>
    </location>
    <ligand>
        <name>[4Fe-4S] cluster</name>
        <dbReference type="ChEBI" id="CHEBI:49883"/>
        <label>2</label>
        <note>4Fe-4S-S-AdoMet</note>
    </ligand>
</feature>
<keyword evidence="3 13" id="KW-0963">Cytoplasm</keyword>
<dbReference type="InParanoid" id="D4H0V0"/>
<feature type="domain" description="TRAM" evidence="14">
    <location>
        <begin position="372"/>
        <end position="435"/>
    </location>
</feature>
<dbReference type="KEGG" id="dap:Dacet_1849"/>
<dbReference type="Pfam" id="PF01938">
    <property type="entry name" value="TRAM"/>
    <property type="match status" value="1"/>
</dbReference>
<dbReference type="PROSITE" id="PS51449">
    <property type="entry name" value="MTTASE_N"/>
    <property type="match status" value="1"/>
</dbReference>
<dbReference type="InterPro" id="IPR006463">
    <property type="entry name" value="MiaB_methiolase"/>
</dbReference>
<dbReference type="InterPro" id="IPR007197">
    <property type="entry name" value="rSAM"/>
</dbReference>
<name>D4H0V0_DENA2</name>
<dbReference type="InterPro" id="IPR023404">
    <property type="entry name" value="rSAM_horseshoe"/>
</dbReference>
<dbReference type="NCBIfam" id="TIGR01574">
    <property type="entry name" value="miaB-methiolase"/>
    <property type="match status" value="1"/>
</dbReference>
<dbReference type="GO" id="GO:0005829">
    <property type="term" value="C:cytosol"/>
    <property type="evidence" value="ECO:0007669"/>
    <property type="project" value="TreeGrafter"/>
</dbReference>
<protein>
    <recommendedName>
        <fullName evidence="10 13">tRNA-2-methylthio-N(6)-dimethylallyladenosine synthase</fullName>
        <ecNumber evidence="9 13">2.8.4.3</ecNumber>
    </recommendedName>
    <alternativeName>
        <fullName evidence="12 13">(Dimethylallyl)adenosine tRNA methylthiotransferase MiaB</fullName>
    </alternativeName>
    <alternativeName>
        <fullName evidence="11 13">tRNA-i(6)A37 methylthiotransferase</fullName>
    </alternativeName>
</protein>
<dbReference type="Gene3D" id="3.80.30.20">
    <property type="entry name" value="tm_1862 like domain"/>
    <property type="match status" value="1"/>
</dbReference>
<dbReference type="STRING" id="522772.Dacet_1849"/>
<dbReference type="SUPFAM" id="SSF102114">
    <property type="entry name" value="Radical SAM enzymes"/>
    <property type="match status" value="1"/>
</dbReference>
<comment type="cofactor">
    <cofactor evidence="13">
        <name>[4Fe-4S] cluster</name>
        <dbReference type="ChEBI" id="CHEBI:49883"/>
    </cofactor>
    <text evidence="13">Binds 2 [4Fe-4S] clusters. One cluster is coordinated with 3 cysteines and an exchangeable S-adenosyl-L-methionine.</text>
</comment>
<evidence type="ECO:0000256" key="7">
    <source>
        <dbReference type="ARBA" id="ARBA00023004"/>
    </source>
</evidence>
<organism evidence="17 18">
    <name type="scientific">Denitrovibrio acetiphilus (strain DSM 12809 / NBRC 114555 / N2460)</name>
    <dbReference type="NCBI Taxonomy" id="522772"/>
    <lineage>
        <taxon>Bacteria</taxon>
        <taxon>Pseudomonadati</taxon>
        <taxon>Deferribacterota</taxon>
        <taxon>Deferribacteres</taxon>
        <taxon>Deferribacterales</taxon>
        <taxon>Geovibrionaceae</taxon>
        <taxon>Denitrovibrio</taxon>
    </lineage>
</organism>
<dbReference type="SFLD" id="SFLDS00029">
    <property type="entry name" value="Radical_SAM"/>
    <property type="match status" value="1"/>
</dbReference>
<feature type="binding site" evidence="13">
    <location>
        <position position="11"/>
    </location>
    <ligand>
        <name>[4Fe-4S] cluster</name>
        <dbReference type="ChEBI" id="CHEBI:49883"/>
        <label>1</label>
    </ligand>
</feature>
<dbReference type="Pfam" id="PF04055">
    <property type="entry name" value="Radical_SAM"/>
    <property type="match status" value="1"/>
</dbReference>
<dbReference type="CDD" id="cd01335">
    <property type="entry name" value="Radical_SAM"/>
    <property type="match status" value="1"/>
</dbReference>
<feature type="binding site" evidence="13">
    <location>
        <position position="47"/>
    </location>
    <ligand>
        <name>[4Fe-4S] cluster</name>
        <dbReference type="ChEBI" id="CHEBI:49883"/>
        <label>1</label>
    </ligand>
</feature>